<sequence>MDEVKIFFFRPSAGFRQAVIQLLFILYKFECQFLQKSTNQAVFPAINRVMIDFLFPRIGQDLQ</sequence>
<dbReference type="AlphaFoldDB" id="A0AAU7WDW1"/>
<dbReference type="GeneID" id="93259737"/>
<reference evidence="1" key="1">
    <citation type="submission" date="2024-06" db="EMBL/GenBank/DDBJ databases">
        <authorList>
            <person name="Huang C.H."/>
            <person name="Ting Y.S."/>
            <person name="Cheng Y.H."/>
        </authorList>
    </citation>
    <scope>NUCLEOTIDE SEQUENCE</scope>
    <source>
        <strain evidence="1">TCI803</strain>
    </source>
</reference>
<gene>
    <name evidence="1" type="ORF">ABR335_09010</name>
</gene>
<dbReference type="EMBL" id="CP158453">
    <property type="protein sequence ID" value="XBX96603.1"/>
    <property type="molecule type" value="Genomic_DNA"/>
</dbReference>
<protein>
    <submittedName>
        <fullName evidence="1">Uncharacterized protein</fullName>
    </submittedName>
</protein>
<accession>A0AAU7WDW1</accession>
<proteinExistence type="predicted"/>
<evidence type="ECO:0000313" key="1">
    <source>
        <dbReference type="EMBL" id="XBX96603.1"/>
    </source>
</evidence>
<dbReference type="RefSeq" id="WP_350346128.1">
    <property type="nucleotide sequence ID" value="NZ_CP158453.1"/>
</dbReference>
<name>A0AAU7WDW1_9BACI</name>
<organism evidence="1">
    <name type="scientific">Heyndrickxia faecalis</name>
    <dbReference type="NCBI Taxonomy" id="2824910"/>
    <lineage>
        <taxon>Bacteria</taxon>
        <taxon>Bacillati</taxon>
        <taxon>Bacillota</taxon>
        <taxon>Bacilli</taxon>
        <taxon>Bacillales</taxon>
        <taxon>Bacillaceae</taxon>
        <taxon>Heyndrickxia</taxon>
    </lineage>
</organism>